<dbReference type="GO" id="GO:0016301">
    <property type="term" value="F:kinase activity"/>
    <property type="evidence" value="ECO:0007669"/>
    <property type="project" value="UniProtKB-KW"/>
</dbReference>
<gene>
    <name evidence="14" type="ORF">Q9R08_13465</name>
</gene>
<reference evidence="14 15" key="1">
    <citation type="submission" date="2023-08" db="EMBL/GenBank/DDBJ databases">
        <title>Microbacterium psychrotolerans sp. nov., a psychrotolerant bacterium isolated from soil in Heilongjiang Province, China.</title>
        <authorList>
            <person name="An P."/>
            <person name="Zhao D."/>
            <person name="Xiang H."/>
        </authorList>
    </citation>
    <scope>NUCLEOTIDE SEQUENCE [LARGE SCALE GENOMIC DNA]</scope>
    <source>
        <strain evidence="14 15">QXD-8</strain>
    </source>
</reference>
<feature type="transmembrane region" description="Helical" evidence="11">
    <location>
        <begin position="141"/>
        <end position="164"/>
    </location>
</feature>
<dbReference type="InterPro" id="IPR005467">
    <property type="entry name" value="His_kinase_dom"/>
</dbReference>
<evidence type="ECO:0000256" key="5">
    <source>
        <dbReference type="ARBA" id="ARBA00022679"/>
    </source>
</evidence>
<evidence type="ECO:0000256" key="3">
    <source>
        <dbReference type="ARBA" id="ARBA00012438"/>
    </source>
</evidence>
<dbReference type="InterPro" id="IPR050428">
    <property type="entry name" value="TCS_sensor_his_kinase"/>
</dbReference>
<name>A0ABU0Z325_9MICO</name>
<evidence type="ECO:0000256" key="7">
    <source>
        <dbReference type="ARBA" id="ARBA00022777"/>
    </source>
</evidence>
<dbReference type="SUPFAM" id="SSF55874">
    <property type="entry name" value="ATPase domain of HSP90 chaperone/DNA topoisomerase II/histidine kinase"/>
    <property type="match status" value="1"/>
</dbReference>
<evidence type="ECO:0000313" key="15">
    <source>
        <dbReference type="Proteomes" id="UP001235133"/>
    </source>
</evidence>
<evidence type="ECO:0000256" key="1">
    <source>
        <dbReference type="ARBA" id="ARBA00000085"/>
    </source>
</evidence>
<dbReference type="InterPro" id="IPR036890">
    <property type="entry name" value="HATPase_C_sf"/>
</dbReference>
<protein>
    <recommendedName>
        <fullName evidence="3">histidine kinase</fullName>
        <ecNumber evidence="3">2.7.13.3</ecNumber>
    </recommendedName>
</protein>
<keyword evidence="5" id="KW-0808">Transferase</keyword>
<dbReference type="Gene3D" id="6.10.340.10">
    <property type="match status" value="1"/>
</dbReference>
<dbReference type="RefSeq" id="WP_308868597.1">
    <property type="nucleotide sequence ID" value="NZ_JAVFWO010000004.1"/>
</dbReference>
<evidence type="ECO:0000259" key="13">
    <source>
        <dbReference type="PROSITE" id="PS50885"/>
    </source>
</evidence>
<dbReference type="InterPro" id="IPR003660">
    <property type="entry name" value="HAMP_dom"/>
</dbReference>
<evidence type="ECO:0000256" key="10">
    <source>
        <dbReference type="ARBA" id="ARBA00023136"/>
    </source>
</evidence>
<dbReference type="Gene3D" id="3.30.565.10">
    <property type="entry name" value="Histidine kinase-like ATPase, C-terminal domain"/>
    <property type="match status" value="1"/>
</dbReference>
<dbReference type="SMART" id="SM00304">
    <property type="entry name" value="HAMP"/>
    <property type="match status" value="1"/>
</dbReference>
<sequence>MAERRSRSLRTRITAASTLVVAAALVLGALAFYGILSVSIRDATLSAAETRAEQLAARIDAEGPAVVTELDDDVAQVLDEGGRVAAASEEADSGDLPDIDGAPVIAYDDEAMVVVREDLDEGGTLLLAVSVEDDQSTLATVALLLAVAVVAVVALVAAITWWVVGRALRPVERIRAEVDDISADRLDRRIAVPASGDEIAALAGTMNRMLDRLDAAAPAQRRFISDASHELRSPLATIRQHAELAQLHPDATSVGDLAGVVHDEGLRMQELVDALLLLTRLDESPVIRQEAIDLDDLAFAEITRLRAAGAVVDGSGIHAARVRGDVRLVGRLVRNLADNAARHARSAVAIGVLESDGQVLLTVDDDGPGVPAAERERIFERFVRLDEGRARDAGGSGLGLAIARAIAEAEGGSVGVEDSPLGGARFTVVLPAAP</sequence>
<dbReference type="SUPFAM" id="SSF158472">
    <property type="entry name" value="HAMP domain-like"/>
    <property type="match status" value="1"/>
</dbReference>
<dbReference type="InterPro" id="IPR036097">
    <property type="entry name" value="HisK_dim/P_sf"/>
</dbReference>
<dbReference type="SMART" id="SM00387">
    <property type="entry name" value="HATPase_c"/>
    <property type="match status" value="1"/>
</dbReference>
<dbReference type="InterPro" id="IPR003594">
    <property type="entry name" value="HATPase_dom"/>
</dbReference>
<evidence type="ECO:0000256" key="11">
    <source>
        <dbReference type="SAM" id="Phobius"/>
    </source>
</evidence>
<dbReference type="PANTHER" id="PTHR45436:SF5">
    <property type="entry name" value="SENSOR HISTIDINE KINASE TRCS"/>
    <property type="match status" value="1"/>
</dbReference>
<evidence type="ECO:0000256" key="4">
    <source>
        <dbReference type="ARBA" id="ARBA00022553"/>
    </source>
</evidence>
<dbReference type="InterPro" id="IPR004358">
    <property type="entry name" value="Sig_transdc_His_kin-like_C"/>
</dbReference>
<keyword evidence="8 11" id="KW-1133">Transmembrane helix</keyword>
<keyword evidence="4" id="KW-0597">Phosphoprotein</keyword>
<dbReference type="SMART" id="SM00388">
    <property type="entry name" value="HisKA"/>
    <property type="match status" value="1"/>
</dbReference>
<keyword evidence="9" id="KW-0902">Two-component regulatory system</keyword>
<dbReference type="SUPFAM" id="SSF47384">
    <property type="entry name" value="Homodimeric domain of signal transducing histidine kinase"/>
    <property type="match status" value="1"/>
</dbReference>
<dbReference type="PROSITE" id="PS50885">
    <property type="entry name" value="HAMP"/>
    <property type="match status" value="1"/>
</dbReference>
<evidence type="ECO:0000256" key="8">
    <source>
        <dbReference type="ARBA" id="ARBA00022989"/>
    </source>
</evidence>
<feature type="transmembrane region" description="Helical" evidence="11">
    <location>
        <begin position="12"/>
        <end position="36"/>
    </location>
</feature>
<proteinExistence type="predicted"/>
<dbReference type="Pfam" id="PF00672">
    <property type="entry name" value="HAMP"/>
    <property type="match status" value="1"/>
</dbReference>
<comment type="subcellular location">
    <subcellularLocation>
        <location evidence="2">Cell membrane</location>
    </subcellularLocation>
</comment>
<accession>A0ABU0Z325</accession>
<evidence type="ECO:0000256" key="9">
    <source>
        <dbReference type="ARBA" id="ARBA00023012"/>
    </source>
</evidence>
<dbReference type="InterPro" id="IPR003661">
    <property type="entry name" value="HisK_dim/P_dom"/>
</dbReference>
<organism evidence="14 15">
    <name type="scientific">Microbacterium psychrotolerans</name>
    <dbReference type="NCBI Taxonomy" id="3068321"/>
    <lineage>
        <taxon>Bacteria</taxon>
        <taxon>Bacillati</taxon>
        <taxon>Actinomycetota</taxon>
        <taxon>Actinomycetes</taxon>
        <taxon>Micrococcales</taxon>
        <taxon>Microbacteriaceae</taxon>
        <taxon>Microbacterium</taxon>
    </lineage>
</organism>
<evidence type="ECO:0000313" key="14">
    <source>
        <dbReference type="EMBL" id="MDQ7878993.1"/>
    </source>
</evidence>
<keyword evidence="7 14" id="KW-0418">Kinase</keyword>
<keyword evidence="10 11" id="KW-0472">Membrane</keyword>
<dbReference type="Pfam" id="PF00512">
    <property type="entry name" value="HisKA"/>
    <property type="match status" value="1"/>
</dbReference>
<dbReference type="PRINTS" id="PR00344">
    <property type="entry name" value="BCTRLSENSOR"/>
</dbReference>
<dbReference type="PANTHER" id="PTHR45436">
    <property type="entry name" value="SENSOR HISTIDINE KINASE YKOH"/>
    <property type="match status" value="1"/>
</dbReference>
<dbReference type="Proteomes" id="UP001235133">
    <property type="component" value="Unassembled WGS sequence"/>
</dbReference>
<dbReference type="CDD" id="cd06225">
    <property type="entry name" value="HAMP"/>
    <property type="match status" value="1"/>
</dbReference>
<keyword evidence="15" id="KW-1185">Reference proteome</keyword>
<feature type="domain" description="HAMP" evidence="13">
    <location>
        <begin position="165"/>
        <end position="218"/>
    </location>
</feature>
<dbReference type="Pfam" id="PF02518">
    <property type="entry name" value="HATPase_c"/>
    <property type="match status" value="1"/>
</dbReference>
<dbReference type="Gene3D" id="1.10.287.130">
    <property type="match status" value="1"/>
</dbReference>
<comment type="catalytic activity">
    <reaction evidence="1">
        <text>ATP + protein L-histidine = ADP + protein N-phospho-L-histidine.</text>
        <dbReference type="EC" id="2.7.13.3"/>
    </reaction>
</comment>
<feature type="domain" description="Histidine kinase" evidence="12">
    <location>
        <begin position="226"/>
        <end position="434"/>
    </location>
</feature>
<evidence type="ECO:0000256" key="2">
    <source>
        <dbReference type="ARBA" id="ARBA00004236"/>
    </source>
</evidence>
<evidence type="ECO:0000259" key="12">
    <source>
        <dbReference type="PROSITE" id="PS50109"/>
    </source>
</evidence>
<dbReference type="EMBL" id="JAVFWO010000004">
    <property type="protein sequence ID" value="MDQ7878993.1"/>
    <property type="molecule type" value="Genomic_DNA"/>
</dbReference>
<evidence type="ECO:0000256" key="6">
    <source>
        <dbReference type="ARBA" id="ARBA00022692"/>
    </source>
</evidence>
<comment type="caution">
    <text evidence="14">The sequence shown here is derived from an EMBL/GenBank/DDBJ whole genome shotgun (WGS) entry which is preliminary data.</text>
</comment>
<dbReference type="EC" id="2.7.13.3" evidence="3"/>
<dbReference type="CDD" id="cd00082">
    <property type="entry name" value="HisKA"/>
    <property type="match status" value="1"/>
</dbReference>
<dbReference type="PROSITE" id="PS50109">
    <property type="entry name" value="HIS_KIN"/>
    <property type="match status" value="1"/>
</dbReference>
<keyword evidence="6 11" id="KW-0812">Transmembrane</keyword>